<keyword evidence="3" id="KW-1185">Reference proteome</keyword>
<accession>A0A330LKW5</accession>
<name>A0A330LKW5_9GAMM</name>
<keyword evidence="1" id="KW-0732">Signal</keyword>
<feature type="signal peptide" evidence="1">
    <location>
        <begin position="1"/>
        <end position="20"/>
    </location>
</feature>
<organism evidence="2 3">
    <name type="scientific">Moritella yayanosii</name>
    <dbReference type="NCBI Taxonomy" id="69539"/>
    <lineage>
        <taxon>Bacteria</taxon>
        <taxon>Pseudomonadati</taxon>
        <taxon>Pseudomonadota</taxon>
        <taxon>Gammaproteobacteria</taxon>
        <taxon>Alteromonadales</taxon>
        <taxon>Moritellaceae</taxon>
        <taxon>Moritella</taxon>
    </lineage>
</organism>
<dbReference type="KEGG" id="mya:MORIYA_1186"/>
<dbReference type="Proteomes" id="UP000250163">
    <property type="component" value="Chromosome MORIYA"/>
</dbReference>
<evidence type="ECO:0008006" key="4">
    <source>
        <dbReference type="Google" id="ProtNLM"/>
    </source>
</evidence>
<evidence type="ECO:0000256" key="1">
    <source>
        <dbReference type="SAM" id="SignalP"/>
    </source>
</evidence>
<dbReference type="OrthoDB" id="6265533at2"/>
<feature type="chain" id="PRO_5016394805" description="DUF4156 domain-containing protein" evidence="1">
    <location>
        <begin position="21"/>
        <end position="115"/>
    </location>
</feature>
<sequence>MILNNLKVIFIFVTCLTLSACSLFDIQQLDDKTKIVKIYDAFEHIEQCQFINELVGSEGTWYSYLFVSNKDLTLGSINDLKNQANAMGANAVHIQYSLDFNTSVTFFAQAYDCAQ</sequence>
<protein>
    <recommendedName>
        <fullName evidence="4">DUF4156 domain-containing protein</fullName>
    </recommendedName>
</protein>
<evidence type="ECO:0000313" key="3">
    <source>
        <dbReference type="Proteomes" id="UP000250163"/>
    </source>
</evidence>
<evidence type="ECO:0000313" key="2">
    <source>
        <dbReference type="EMBL" id="SQD77664.1"/>
    </source>
</evidence>
<proteinExistence type="predicted"/>
<dbReference type="Pfam" id="PF13698">
    <property type="entry name" value="DUF4156"/>
    <property type="match status" value="1"/>
</dbReference>
<dbReference type="InterPro" id="IPR025294">
    <property type="entry name" value="DUF4156"/>
</dbReference>
<reference evidence="3" key="1">
    <citation type="submission" date="2018-05" db="EMBL/GenBank/DDBJ databases">
        <authorList>
            <person name="Cea G.-C."/>
            <person name="William W."/>
        </authorList>
    </citation>
    <scope>NUCLEOTIDE SEQUENCE [LARGE SCALE GENOMIC DNA]</scope>
    <source>
        <strain evidence="3">DB21MT 5</strain>
    </source>
</reference>
<dbReference type="RefSeq" id="WP_112713395.1">
    <property type="nucleotide sequence ID" value="NZ_LS483250.1"/>
</dbReference>
<dbReference type="EMBL" id="LS483250">
    <property type="protein sequence ID" value="SQD77664.1"/>
    <property type="molecule type" value="Genomic_DNA"/>
</dbReference>
<gene>
    <name evidence="2" type="ORF">MORIYA_1186</name>
</gene>
<dbReference type="PROSITE" id="PS51257">
    <property type="entry name" value="PROKAR_LIPOPROTEIN"/>
    <property type="match status" value="1"/>
</dbReference>
<dbReference type="AlphaFoldDB" id="A0A330LKW5"/>